<gene>
    <name evidence="4" type="ORF">ACFFUU_13270</name>
</gene>
<dbReference type="RefSeq" id="WP_290284541.1">
    <property type="nucleotide sequence ID" value="NZ_JAUFQN010000019.1"/>
</dbReference>
<evidence type="ECO:0000256" key="1">
    <source>
        <dbReference type="ARBA" id="ARBA00022729"/>
    </source>
</evidence>
<dbReference type="Proteomes" id="UP001589576">
    <property type="component" value="Unassembled WGS sequence"/>
</dbReference>
<dbReference type="NCBIfam" id="TIGR04183">
    <property type="entry name" value="Por_Secre_tail"/>
    <property type="match status" value="1"/>
</dbReference>
<dbReference type="NCBIfam" id="TIGR04534">
    <property type="entry name" value="ELWxxDGT_rpt"/>
    <property type="match status" value="1"/>
</dbReference>
<comment type="caution">
    <text evidence="4">The sequence shown here is derived from an EMBL/GenBank/DDBJ whole genome shotgun (WGS) entry which is preliminary data.</text>
</comment>
<feature type="chain" id="PRO_5046161948" evidence="2">
    <location>
        <begin position="19"/>
        <end position="539"/>
    </location>
</feature>
<name>A0ABV5GHG9_9FLAO</name>
<feature type="domain" description="Secretion system C-terminal sorting" evidence="3">
    <location>
        <begin position="474"/>
        <end position="537"/>
    </location>
</feature>
<organism evidence="4 5">
    <name type="scientific">Flavobacterium paronense</name>
    <dbReference type="NCBI Taxonomy" id="1392775"/>
    <lineage>
        <taxon>Bacteria</taxon>
        <taxon>Pseudomonadati</taxon>
        <taxon>Bacteroidota</taxon>
        <taxon>Flavobacteriia</taxon>
        <taxon>Flavobacteriales</taxon>
        <taxon>Flavobacteriaceae</taxon>
        <taxon>Flavobacterium</taxon>
    </lineage>
</organism>
<dbReference type="InterPro" id="IPR030916">
    <property type="entry name" value="ELWxxDGT_rpt"/>
</dbReference>
<dbReference type="Pfam" id="PF18962">
    <property type="entry name" value="Por_Secre_tail"/>
    <property type="match status" value="1"/>
</dbReference>
<evidence type="ECO:0000313" key="5">
    <source>
        <dbReference type="Proteomes" id="UP001589576"/>
    </source>
</evidence>
<evidence type="ECO:0000256" key="2">
    <source>
        <dbReference type="SAM" id="SignalP"/>
    </source>
</evidence>
<reference evidence="4 5" key="1">
    <citation type="submission" date="2024-09" db="EMBL/GenBank/DDBJ databases">
        <authorList>
            <person name="Sun Q."/>
            <person name="Mori K."/>
        </authorList>
    </citation>
    <scope>NUCLEOTIDE SEQUENCE [LARGE SCALE GENOMIC DNA]</scope>
    <source>
        <strain evidence="4 5">CECT 8460</strain>
    </source>
</reference>
<sequence>MKKLLLITAIFAAFGANAQVRLVKNHNGNASSNATPRFVYNNKLIYTALNPGSTIFHSNGTTNGSSYIFDSNNLPANPLTPTSTLAFVELNGEAHFVASFYSPSTGSYSRITKAGFADTVCSAYGNIATFTGSTFSDMNYPVVLNNEILFAPSFVLGTNAVGIELYKSDGAAVSLIKNINPGGTLSSNPAELTVLGTNCFFSAADGTNGRELWKTDGTLAGTTLYLDLNTGSADSNPAELNVLGAALTFVGTHPTLGRELFKTNGVGSLTLLKDINTSGDSNPANVTAIGSLLYFSASNGTIGQELWTSAGTTTSTVLIKDINPSGDSNPSKFKQVGSTVYFIANDGTNGVELWKTDGTNIGTVLVKNINPSGDSSPNYLTEYNGKLYFTADNGTNGVELWVSDGTSVGTTMIEINPTASSTISNLMVFNNFTNELYFSADAGVGIGKELYAYMDPTLSTGNFTLNENAITFSPNPAKDYFNLTTELNIEKVEVYSILGQLVKTFDKQDQYKISELTKGTYIVKVNTVEGALSKTLLVE</sequence>
<protein>
    <submittedName>
        <fullName evidence="4">ELWxxDGT repeat protein</fullName>
    </submittedName>
</protein>
<evidence type="ECO:0000259" key="3">
    <source>
        <dbReference type="Pfam" id="PF18962"/>
    </source>
</evidence>
<dbReference type="EMBL" id="JBHMFB010000044">
    <property type="protein sequence ID" value="MFB9090580.1"/>
    <property type="molecule type" value="Genomic_DNA"/>
</dbReference>
<proteinExistence type="predicted"/>
<keyword evidence="5" id="KW-1185">Reference proteome</keyword>
<dbReference type="InterPro" id="IPR026444">
    <property type="entry name" value="Secre_tail"/>
</dbReference>
<evidence type="ECO:0000313" key="4">
    <source>
        <dbReference type="EMBL" id="MFB9090580.1"/>
    </source>
</evidence>
<accession>A0ABV5GHG9</accession>
<keyword evidence="1 2" id="KW-0732">Signal</keyword>
<feature type="signal peptide" evidence="2">
    <location>
        <begin position="1"/>
        <end position="18"/>
    </location>
</feature>